<reference evidence="7 8" key="1">
    <citation type="journal article" date="2016" name="Sci. Rep.">
        <title>Peltaster fructicola genome reveals evolution from an invasive phytopathogen to an ectophytic parasite.</title>
        <authorList>
            <person name="Xu C."/>
            <person name="Chen H."/>
            <person name="Gleason M.L."/>
            <person name="Xu J.R."/>
            <person name="Liu H."/>
            <person name="Zhang R."/>
            <person name="Sun G."/>
        </authorList>
    </citation>
    <scope>NUCLEOTIDE SEQUENCE [LARGE SCALE GENOMIC DNA]</scope>
    <source>
        <strain evidence="7 8">LNHT1506</strain>
    </source>
</reference>
<dbReference type="GO" id="GO:0015095">
    <property type="term" value="F:magnesium ion transmembrane transporter activity"/>
    <property type="evidence" value="ECO:0007669"/>
    <property type="project" value="TreeGrafter"/>
</dbReference>
<dbReference type="SUPFAM" id="SSF144083">
    <property type="entry name" value="Magnesium transport protein CorA, transmembrane region"/>
    <property type="match status" value="1"/>
</dbReference>
<organism evidence="7 8">
    <name type="scientific">Peltaster fructicola</name>
    <dbReference type="NCBI Taxonomy" id="286661"/>
    <lineage>
        <taxon>Eukaryota</taxon>
        <taxon>Fungi</taxon>
        <taxon>Dikarya</taxon>
        <taxon>Ascomycota</taxon>
        <taxon>Pezizomycotina</taxon>
        <taxon>Dothideomycetes</taxon>
        <taxon>Dothideomycetes incertae sedis</taxon>
        <taxon>Peltaster</taxon>
    </lineage>
</organism>
<gene>
    <name evidence="7" type="ORF">AMS68_002057</name>
</gene>
<name>A0A6H0XPY5_9PEZI</name>
<dbReference type="PANTHER" id="PTHR46494:SF3">
    <property type="entry name" value="ZINC TRANSPORT PROTEIN ZNTB"/>
    <property type="match status" value="1"/>
</dbReference>
<keyword evidence="3 6" id="KW-1133">Transmembrane helix</keyword>
<evidence type="ECO:0000313" key="8">
    <source>
        <dbReference type="Proteomes" id="UP000503462"/>
    </source>
</evidence>
<dbReference type="Pfam" id="PF01544">
    <property type="entry name" value="CorA"/>
    <property type="match status" value="1"/>
</dbReference>
<feature type="region of interest" description="Disordered" evidence="5">
    <location>
        <begin position="717"/>
        <end position="739"/>
    </location>
</feature>
<dbReference type="OrthoDB" id="194358at2759"/>
<dbReference type="GO" id="GO:0050897">
    <property type="term" value="F:cobalt ion binding"/>
    <property type="evidence" value="ECO:0007669"/>
    <property type="project" value="TreeGrafter"/>
</dbReference>
<dbReference type="GO" id="GO:0015087">
    <property type="term" value="F:cobalt ion transmembrane transporter activity"/>
    <property type="evidence" value="ECO:0007669"/>
    <property type="project" value="TreeGrafter"/>
</dbReference>
<feature type="transmembrane region" description="Helical" evidence="6">
    <location>
        <begin position="532"/>
        <end position="553"/>
    </location>
</feature>
<evidence type="ECO:0000256" key="5">
    <source>
        <dbReference type="SAM" id="MobiDB-lite"/>
    </source>
</evidence>
<protein>
    <submittedName>
        <fullName evidence="7">Uncharacterized protein</fullName>
    </submittedName>
</protein>
<feature type="compositionally biased region" description="Basic and acidic residues" evidence="5">
    <location>
        <begin position="1"/>
        <end position="12"/>
    </location>
</feature>
<dbReference type="AlphaFoldDB" id="A0A6H0XPY5"/>
<comment type="subcellular location">
    <subcellularLocation>
        <location evidence="1">Cell membrane</location>
        <topology evidence="1">Multi-pass membrane protein</topology>
    </subcellularLocation>
</comment>
<evidence type="ECO:0000256" key="3">
    <source>
        <dbReference type="ARBA" id="ARBA00022989"/>
    </source>
</evidence>
<dbReference type="GO" id="GO:0000287">
    <property type="term" value="F:magnesium ion binding"/>
    <property type="evidence" value="ECO:0007669"/>
    <property type="project" value="TreeGrafter"/>
</dbReference>
<sequence length="843" mass="95934">MSDVKVTTEHAEPQPQPTTLSPDRAATRRSTPSIATVGRVVSSFQRKDKQSSSFWKSRRGYGLKWFKKWDHQCFQNGRVLLVDYISNDHTRSADARSTKNHPHLAVASQEFDNLEELKAFYDDPQHVNQAALRVIHVQNATWAHAFLFKMFNIDHDSDLVGMKDFTQWTRYEQPQMRNGRPYPSGRSWPVQIDPWRNVSRTAIGVDYIRCKETPLPRGPRAQPVPITGSPDAQVLFLNASRGSSVDHGHEVSLARFAVYAQRSLGTVNDVSPSDTFKVPYVRSGVRGNGNAEISSKWKDKRVEFDKLDNSSTIIIFEDSASTHYHDCLIGARTELENKWRRLSFYLKKQQASTDSRLAAECSNIIMSDVFHALAGVWEDFLGHASEHVALLEDKIYEDPTDESRAPELWTNQAAWLKVDKVMYLHRDILSELQGHLTEMSEDTERREPWLTGNGREFERLAHAIQEDLMQPTNNLIDLMYKSVGIRDSKQSLQLGLSMWRLSWITFIFLPLTFVVGFFSMQVDIFTENTISVGWYFLGAGLTMIVVLFLWYGIKSSLQTRRQTIYQRGLYEQLYNETEQRHPRLWTDRGPAPNIKPRTLIRRLQWNLLSRWFSPRRTISKATHDWTADDDAGFGYWAKLKRHFLRTWLGKIDDSVIDIEAVPFADVQMEMDAIAPEEPEESAVMELAKLTTPVLIAEAEPDIAVRHLEPFALRLDSRGRRGSSASPRASEERPSSRASDALIIERRDFSDLESDSEDVVTVGAEEENEEHAMGTSTGFLYAWRISKCDSALTAGDQGKNLTWADSDATVHQATNIAIVSNLPSFATSHQESHGLSTGGNYDLT</sequence>
<feature type="transmembrane region" description="Helical" evidence="6">
    <location>
        <begin position="501"/>
        <end position="520"/>
    </location>
</feature>
<keyword evidence="4 6" id="KW-0472">Membrane</keyword>
<evidence type="ECO:0000256" key="4">
    <source>
        <dbReference type="ARBA" id="ARBA00023136"/>
    </source>
</evidence>
<proteinExistence type="predicted"/>
<dbReference type="EMBL" id="CP051139">
    <property type="protein sequence ID" value="QIW96539.1"/>
    <property type="molecule type" value="Genomic_DNA"/>
</dbReference>
<keyword evidence="2 6" id="KW-0812">Transmembrane</keyword>
<evidence type="ECO:0000256" key="6">
    <source>
        <dbReference type="SAM" id="Phobius"/>
    </source>
</evidence>
<evidence type="ECO:0000256" key="2">
    <source>
        <dbReference type="ARBA" id="ARBA00022692"/>
    </source>
</evidence>
<dbReference type="PANTHER" id="PTHR46494">
    <property type="entry name" value="CORA FAMILY METAL ION TRANSPORTER (EUROFUNG)"/>
    <property type="match status" value="1"/>
</dbReference>
<evidence type="ECO:0000256" key="1">
    <source>
        <dbReference type="ARBA" id="ARBA00004651"/>
    </source>
</evidence>
<keyword evidence="8" id="KW-1185">Reference proteome</keyword>
<feature type="region of interest" description="Disordered" evidence="5">
    <location>
        <begin position="1"/>
        <end position="32"/>
    </location>
</feature>
<dbReference type="Proteomes" id="UP000503462">
    <property type="component" value="Chromosome 1"/>
</dbReference>
<dbReference type="GO" id="GO:0005886">
    <property type="term" value="C:plasma membrane"/>
    <property type="evidence" value="ECO:0007669"/>
    <property type="project" value="UniProtKB-SubCell"/>
</dbReference>
<dbReference type="Gene3D" id="1.20.58.340">
    <property type="entry name" value="Magnesium transport protein CorA, transmembrane region"/>
    <property type="match status" value="1"/>
</dbReference>
<dbReference type="InterPro" id="IPR002523">
    <property type="entry name" value="MgTranspt_CorA/ZnTranspt_ZntB"/>
</dbReference>
<accession>A0A6H0XPY5</accession>
<dbReference type="InterPro" id="IPR045863">
    <property type="entry name" value="CorA_TM1_TM2"/>
</dbReference>
<evidence type="ECO:0000313" key="7">
    <source>
        <dbReference type="EMBL" id="QIW96539.1"/>
    </source>
</evidence>